<organism evidence="1 2">
    <name type="scientific">Klebsiella grimontii</name>
    <dbReference type="NCBI Taxonomy" id="2058152"/>
    <lineage>
        <taxon>Bacteria</taxon>
        <taxon>Pseudomonadati</taxon>
        <taxon>Pseudomonadota</taxon>
        <taxon>Gammaproteobacteria</taxon>
        <taxon>Enterobacterales</taxon>
        <taxon>Enterobacteriaceae</taxon>
        <taxon>Klebsiella/Raoultella group</taxon>
        <taxon>Klebsiella</taxon>
    </lineage>
</organism>
<proteinExistence type="predicted"/>
<reference evidence="2" key="1">
    <citation type="submission" date="2017-08" db="EMBL/GenBank/DDBJ databases">
        <authorList>
            <person name="Brisse S."/>
        </authorList>
    </citation>
    <scope>NUCLEOTIDE SEQUENCE [LARGE SCALE GENOMIC DNA]</scope>
    <source>
        <strain evidence="2">06D021</strain>
    </source>
</reference>
<dbReference type="EMBL" id="FZTC01000002">
    <property type="protein sequence ID" value="SNU32549.1"/>
    <property type="molecule type" value="Genomic_DNA"/>
</dbReference>
<evidence type="ECO:0000313" key="2">
    <source>
        <dbReference type="Proteomes" id="UP000220639"/>
    </source>
</evidence>
<evidence type="ECO:0000313" key="1">
    <source>
        <dbReference type="EMBL" id="SNU32549.1"/>
    </source>
</evidence>
<sequence>MWVTTDNIFIVDNQPNSDGHMYIHRPCPNCLGSGINCQVCSGIGSLPPALEKVYPVYEWAALHGLKLPFNQSVEQTCLKKHLVERLAFVEQDKGDFYSSIYASLNKSNFPTRLQYRYILPAADKTKPSGGRLVMPFNAKLGVTISVTLFVKHIDVFTRKFSTEKFSSLLMETPEHRHFILYDTYPSQYKIGDVIDAKIYTTKRLWINNMSILQVKLLSISDVKSSSSVNQSDNAY</sequence>
<protein>
    <submittedName>
        <fullName evidence="1">Uncharacterized protein</fullName>
    </submittedName>
</protein>
<dbReference type="RefSeq" id="WP_052544821.1">
    <property type="nucleotide sequence ID" value="NZ_FZTC01000002.1"/>
</dbReference>
<name>A0A285AV30_9ENTR</name>
<gene>
    <name evidence="1" type="ORF">KOSB73_100063</name>
</gene>
<dbReference type="AlphaFoldDB" id="A0A285AV30"/>
<accession>A0A285AV30</accession>
<dbReference type="Proteomes" id="UP000220639">
    <property type="component" value="Unassembled WGS sequence"/>
</dbReference>